<protein>
    <submittedName>
        <fullName evidence="2">Uncharacterized protein</fullName>
    </submittedName>
</protein>
<accession>Q4A821</accession>
<sequence>MEKAKKFNKNDCRVNPAFLRTFLDYFLINLTSISKKPLIFYFFFVLAGFIFHRLIKLFCQFIIKLFHIHAKLTLCVKFYIFIIHFFINFSKFFCKM</sequence>
<dbReference type="EMBL" id="AE017244">
    <property type="protein sequence ID" value="AAZ53718.1"/>
    <property type="molecule type" value="Genomic_DNA"/>
</dbReference>
<gene>
    <name evidence="2" type="ordered locus">MHP7448_0347</name>
</gene>
<dbReference type="AlphaFoldDB" id="Q4A821"/>
<reference evidence="2 3" key="1">
    <citation type="journal article" date="2005" name="J. Bacteriol.">
        <title>Swine and poultry pathogens: the complete genome sequences of two strains of Mycoplasma hyopneumoniae and a strain of Mycoplasma synoviae.</title>
        <authorList>
            <person name="Vasconcelos A.T."/>
            <person name="Ferreira H.B."/>
            <person name="Bizarro C.V."/>
            <person name="Bonatto S.L."/>
            <person name="Carvalho M.O."/>
            <person name="Pinto P.M."/>
            <person name="Almeida D.F."/>
            <person name="Almeida L.G."/>
            <person name="Almeida R."/>
            <person name="Alves-Filho L."/>
            <person name="Assuncao E.N."/>
            <person name="Azevedo V.A."/>
            <person name="Bogo M.R."/>
            <person name="Brigido M.M."/>
            <person name="Brocchi M."/>
            <person name="Burity H.A."/>
            <person name="Camargo A.A."/>
            <person name="Camargo S.S."/>
            <person name="Carepo M.S."/>
            <person name="Carraro D.M."/>
            <person name="de Mattos Cascardo J.C."/>
            <person name="Castro L.A."/>
            <person name="Cavalcanti G."/>
            <person name="Chemale G."/>
            <person name="Collevatti R.G."/>
            <person name="Cunha C.W."/>
            <person name="Dallagiovanna B."/>
            <person name="Dambros B.P."/>
            <person name="Dellagostin O.A."/>
            <person name="Falcao C."/>
            <person name="Fantinatti-Garboggini F."/>
            <person name="Felipe M.S."/>
            <person name="Fiorentin L."/>
            <person name="Franco G.R."/>
            <person name="Freitas N.S."/>
            <person name="Frias D."/>
            <person name="Grangeiro T.B."/>
            <person name="Grisard E.C."/>
            <person name="Guimaraes C.T."/>
            <person name="Hungria M."/>
            <person name="Jardim S.N."/>
            <person name="Krieger M.A."/>
            <person name="Laurino J.P."/>
            <person name="Lima L.F."/>
            <person name="Lopes M.I."/>
            <person name="Loreto E.L."/>
            <person name="Madeira H.M."/>
            <person name="Manfio G.P."/>
            <person name="Maranhao A.Q."/>
            <person name="Martinkovics C.T."/>
            <person name="Medeiros S.R."/>
            <person name="Moreira M.A."/>
            <person name="Neiva M."/>
            <person name="Ramalho-Neto C.E."/>
            <person name="Nicolas M.F."/>
            <person name="Oliveira S.C."/>
            <person name="Paixao R.F."/>
            <person name="Pedrosa F.O."/>
            <person name="Pena S.D."/>
            <person name="Pereira M."/>
            <person name="Pereira-Ferrari L."/>
            <person name="Piffer I."/>
            <person name="Pinto L.S."/>
            <person name="Potrich D.P."/>
            <person name="Salim A.C."/>
            <person name="Santos F.R."/>
            <person name="Schmitt R."/>
            <person name="Schneider M.P."/>
            <person name="Schrank A."/>
            <person name="Schrank I.S."/>
            <person name="Schuck A.F."/>
            <person name="Seuanez H.N."/>
            <person name="Silva D.W."/>
            <person name="Silva R."/>
            <person name="Silva S.C."/>
            <person name="Soares C.M."/>
            <person name="Souza K.R."/>
            <person name="Souza R.C."/>
            <person name="Staats C.C."/>
            <person name="Steffens M.B."/>
            <person name="Teixeira S.M."/>
            <person name="Urmenyi T.P."/>
            <person name="Vainstein M.H."/>
            <person name="Zuccherato L.W."/>
            <person name="Simpson A.J."/>
            <person name="Zaha A."/>
        </authorList>
    </citation>
    <scope>NUCLEOTIDE SEQUENCE [LARGE SCALE GENOMIC DNA]</scope>
    <source>
        <strain evidence="2 3">7448</strain>
    </source>
</reference>
<keyword evidence="1" id="KW-0812">Transmembrane</keyword>
<dbReference type="Proteomes" id="UP000000553">
    <property type="component" value="Chromosome"/>
</dbReference>
<evidence type="ECO:0000313" key="2">
    <source>
        <dbReference type="EMBL" id="AAZ53718.1"/>
    </source>
</evidence>
<evidence type="ECO:0000313" key="3">
    <source>
        <dbReference type="Proteomes" id="UP000000553"/>
    </source>
</evidence>
<proteinExistence type="predicted"/>
<dbReference type="KEGG" id="mhp:MHP7448_0347"/>
<name>Q4A821_MESH7</name>
<keyword evidence="1" id="KW-0472">Membrane</keyword>
<dbReference type="HOGENOM" id="CLU_2356693_0_0_14"/>
<feature type="transmembrane region" description="Helical" evidence="1">
    <location>
        <begin position="38"/>
        <end position="55"/>
    </location>
</feature>
<organism evidence="2 3">
    <name type="scientific">Mesomycoplasma hyopneumoniae (strain 7448)</name>
    <name type="common">Mycoplasma hyopneumoniae</name>
    <dbReference type="NCBI Taxonomy" id="262722"/>
    <lineage>
        <taxon>Bacteria</taxon>
        <taxon>Bacillati</taxon>
        <taxon>Mycoplasmatota</taxon>
        <taxon>Mycoplasmoidales</taxon>
        <taxon>Metamycoplasmataceae</taxon>
        <taxon>Mesomycoplasma</taxon>
    </lineage>
</organism>
<feature type="transmembrane region" description="Helical" evidence="1">
    <location>
        <begin position="61"/>
        <end position="87"/>
    </location>
</feature>
<evidence type="ECO:0000256" key="1">
    <source>
        <dbReference type="SAM" id="Phobius"/>
    </source>
</evidence>
<keyword evidence="1" id="KW-1133">Transmembrane helix</keyword>